<dbReference type="Gene3D" id="3.40.50.300">
    <property type="entry name" value="P-loop containing nucleotide triphosphate hydrolases"/>
    <property type="match status" value="1"/>
</dbReference>
<dbReference type="Pfam" id="PF02421">
    <property type="entry name" value="FeoB_N"/>
    <property type="match status" value="1"/>
</dbReference>
<dbReference type="CDD" id="cd01879">
    <property type="entry name" value="FeoB"/>
    <property type="match status" value="1"/>
</dbReference>
<dbReference type="Proteomes" id="UP000003477">
    <property type="component" value="Unassembled WGS sequence"/>
</dbReference>
<evidence type="ECO:0000313" key="16">
    <source>
        <dbReference type="EMBL" id="EHJ09595.1"/>
    </source>
</evidence>
<organism evidence="16 17">
    <name type="scientific">Crocosphaera watsonii WH 0003</name>
    <dbReference type="NCBI Taxonomy" id="423471"/>
    <lineage>
        <taxon>Bacteria</taxon>
        <taxon>Bacillati</taxon>
        <taxon>Cyanobacteriota</taxon>
        <taxon>Cyanophyceae</taxon>
        <taxon>Oscillatoriophycideae</taxon>
        <taxon>Chroococcales</taxon>
        <taxon>Aphanothecaceae</taxon>
        <taxon>Crocosphaera</taxon>
    </lineage>
</organism>
<keyword evidence="5" id="KW-0410">Iron transport</keyword>
<dbReference type="PROSITE" id="PS51711">
    <property type="entry name" value="G_FEOB"/>
    <property type="match status" value="1"/>
</dbReference>
<keyword evidence="13" id="KW-0472">Membrane</keyword>
<comment type="caution">
    <text evidence="16">The sequence shown here is derived from an EMBL/GenBank/DDBJ whole genome shotgun (WGS) entry which is preliminary data.</text>
</comment>
<evidence type="ECO:0000256" key="4">
    <source>
        <dbReference type="ARBA" id="ARBA00022475"/>
    </source>
</evidence>
<dbReference type="GO" id="GO:0015093">
    <property type="term" value="F:ferrous iron transmembrane transporter activity"/>
    <property type="evidence" value="ECO:0007669"/>
    <property type="project" value="TreeGrafter"/>
</dbReference>
<evidence type="ECO:0000256" key="5">
    <source>
        <dbReference type="ARBA" id="ARBA00022496"/>
    </source>
</evidence>
<dbReference type="PATRIC" id="fig|423471.3.peg.5264"/>
<comment type="subcellular location">
    <subcellularLocation>
        <location evidence="1">Cell inner membrane</location>
        <topology evidence="1">Multi-pass membrane protein</topology>
    </subcellularLocation>
</comment>
<evidence type="ECO:0000313" key="17">
    <source>
        <dbReference type="Proteomes" id="UP000003477"/>
    </source>
</evidence>
<dbReference type="EMBL" id="AESD01000890">
    <property type="protein sequence ID" value="EHJ09595.1"/>
    <property type="molecule type" value="Genomic_DNA"/>
</dbReference>
<keyword evidence="6" id="KW-0997">Cell inner membrane</keyword>
<accession>G5JDZ2</accession>
<reference evidence="16 17" key="1">
    <citation type="journal article" date="2011" name="Front. Microbiol.">
        <title>Two Strains of Crocosphaera watsonii with Highly Conserved Genomes are Distinguished by Strain-Specific Features.</title>
        <authorList>
            <person name="Bench S.R."/>
            <person name="Ilikchyan I.N."/>
            <person name="Tripp H.J."/>
            <person name="Zehr J.P."/>
        </authorList>
    </citation>
    <scope>NUCLEOTIDE SEQUENCE [LARGE SCALE GENOMIC DNA]</scope>
    <source>
        <strain evidence="16 17">WH 0003</strain>
    </source>
</reference>
<dbReference type="AlphaFoldDB" id="G5JDZ2"/>
<keyword evidence="9" id="KW-1133">Transmembrane helix</keyword>
<dbReference type="GO" id="GO:0005525">
    <property type="term" value="F:GTP binding"/>
    <property type="evidence" value="ECO:0007669"/>
    <property type="project" value="UniProtKB-KW"/>
</dbReference>
<sequence>MLKPIIALIGNPNCGKKTLFNGLTGSNQRTGNWPGVTVDRKEGKFRYQDQEMTLVDLPGVYSLDVEEGTTGMDELVARDYLLSGEADLIINIVDASNLERNLYLTTQLMEMRLPMVIALNMMDVASDRGISINAEMLRERLGCHVIPMNAAKEDGVQDLLHIVGAMVANLHHTPSYVAYPAVIEDALGELVPYITENTTNRVVEPRWTALTLMSG</sequence>
<dbReference type="InterPro" id="IPR005225">
    <property type="entry name" value="Small_GTP-bd"/>
</dbReference>
<proteinExistence type="predicted"/>
<dbReference type="NCBIfam" id="TIGR00231">
    <property type="entry name" value="small_GTP"/>
    <property type="match status" value="1"/>
</dbReference>
<dbReference type="PRINTS" id="PR00326">
    <property type="entry name" value="GTP1OBG"/>
</dbReference>
<evidence type="ECO:0000256" key="14">
    <source>
        <dbReference type="ARBA" id="ARBA00031200"/>
    </source>
</evidence>
<evidence type="ECO:0000256" key="3">
    <source>
        <dbReference type="ARBA" id="ARBA00022448"/>
    </source>
</evidence>
<keyword evidence="10" id="KW-0408">Iron</keyword>
<evidence type="ECO:0000256" key="9">
    <source>
        <dbReference type="ARBA" id="ARBA00022989"/>
    </source>
</evidence>
<evidence type="ECO:0000256" key="13">
    <source>
        <dbReference type="ARBA" id="ARBA00023136"/>
    </source>
</evidence>
<keyword evidence="12" id="KW-0342">GTP-binding</keyword>
<feature type="domain" description="FeoB-type G" evidence="15">
    <location>
        <begin position="3"/>
        <end position="169"/>
    </location>
</feature>
<dbReference type="InterPro" id="IPR030389">
    <property type="entry name" value="G_FEOB_dom"/>
</dbReference>
<dbReference type="InterPro" id="IPR050860">
    <property type="entry name" value="FeoB_GTPase"/>
</dbReference>
<keyword evidence="8" id="KW-0547">Nucleotide-binding</keyword>
<dbReference type="InterPro" id="IPR027417">
    <property type="entry name" value="P-loop_NTPase"/>
</dbReference>
<dbReference type="PANTHER" id="PTHR43185:SF1">
    <property type="entry name" value="FE(2+) TRANSPORTER FEOB"/>
    <property type="match status" value="1"/>
</dbReference>
<keyword evidence="4" id="KW-1003">Cell membrane</keyword>
<evidence type="ECO:0000256" key="6">
    <source>
        <dbReference type="ARBA" id="ARBA00022519"/>
    </source>
</evidence>
<dbReference type="FunFam" id="3.40.50.300:FF:000426">
    <property type="entry name" value="Ferrous iron transport protein B"/>
    <property type="match status" value="1"/>
</dbReference>
<dbReference type="PANTHER" id="PTHR43185">
    <property type="entry name" value="FERROUS IRON TRANSPORT PROTEIN B"/>
    <property type="match status" value="1"/>
</dbReference>
<evidence type="ECO:0000256" key="2">
    <source>
        <dbReference type="ARBA" id="ARBA00022371"/>
    </source>
</evidence>
<dbReference type="GO" id="GO:0005886">
    <property type="term" value="C:plasma membrane"/>
    <property type="evidence" value="ECO:0007669"/>
    <property type="project" value="UniProtKB-SubCell"/>
</dbReference>
<evidence type="ECO:0000256" key="7">
    <source>
        <dbReference type="ARBA" id="ARBA00022692"/>
    </source>
</evidence>
<evidence type="ECO:0000256" key="1">
    <source>
        <dbReference type="ARBA" id="ARBA00004429"/>
    </source>
</evidence>
<evidence type="ECO:0000256" key="11">
    <source>
        <dbReference type="ARBA" id="ARBA00023065"/>
    </source>
</evidence>
<keyword evidence="7" id="KW-0812">Transmembrane</keyword>
<name>G5JDZ2_CROWT</name>
<dbReference type="InterPro" id="IPR006073">
    <property type="entry name" value="GTP-bd"/>
</dbReference>
<dbReference type="SUPFAM" id="SSF52540">
    <property type="entry name" value="P-loop containing nucleoside triphosphate hydrolases"/>
    <property type="match status" value="1"/>
</dbReference>
<evidence type="ECO:0000256" key="12">
    <source>
        <dbReference type="ARBA" id="ARBA00023134"/>
    </source>
</evidence>
<keyword evidence="11" id="KW-0406">Ion transport</keyword>
<evidence type="ECO:0000259" key="15">
    <source>
        <dbReference type="PROSITE" id="PS51711"/>
    </source>
</evidence>
<evidence type="ECO:0000256" key="8">
    <source>
        <dbReference type="ARBA" id="ARBA00022741"/>
    </source>
</evidence>
<keyword evidence="3" id="KW-0813">Transport</keyword>
<protein>
    <recommendedName>
        <fullName evidence="2">Fe(2+) transporter FeoB</fullName>
    </recommendedName>
    <alternativeName>
        <fullName evidence="14">Ferrous iron transport protein B</fullName>
    </alternativeName>
</protein>
<evidence type="ECO:0000256" key="10">
    <source>
        <dbReference type="ARBA" id="ARBA00023004"/>
    </source>
</evidence>
<gene>
    <name evidence="16" type="ORF">CWATWH0003_5631</name>
</gene>